<dbReference type="EMBL" id="LAIR01000002">
    <property type="protein sequence ID" value="KNX38518.1"/>
    <property type="molecule type" value="Genomic_DNA"/>
</dbReference>
<evidence type="ECO:0000313" key="8">
    <source>
        <dbReference type="EMBL" id="KNX38518.1"/>
    </source>
</evidence>
<keyword evidence="4 7" id="KW-0812">Transmembrane</keyword>
<comment type="subcellular location">
    <subcellularLocation>
        <location evidence="1">Cell membrane</location>
        <topology evidence="1">Multi-pass membrane protein</topology>
    </subcellularLocation>
</comment>
<feature type="transmembrane region" description="Helical" evidence="7">
    <location>
        <begin position="84"/>
        <end position="100"/>
    </location>
</feature>
<dbReference type="InterPro" id="IPR032808">
    <property type="entry name" value="DoxX"/>
</dbReference>
<dbReference type="STRING" id="1631356.VV01_17385"/>
<dbReference type="Pfam" id="PF07681">
    <property type="entry name" value="DoxX"/>
    <property type="match status" value="1"/>
</dbReference>
<organism evidence="8 9">
    <name type="scientific">Luteipulveratus halotolerans</name>
    <dbReference type="NCBI Taxonomy" id="1631356"/>
    <lineage>
        <taxon>Bacteria</taxon>
        <taxon>Bacillati</taxon>
        <taxon>Actinomycetota</taxon>
        <taxon>Actinomycetes</taxon>
        <taxon>Micrococcales</taxon>
        <taxon>Dermacoccaceae</taxon>
        <taxon>Luteipulveratus</taxon>
    </lineage>
</organism>
<keyword evidence="9" id="KW-1185">Reference proteome</keyword>
<dbReference type="PANTHER" id="PTHR33452">
    <property type="entry name" value="OXIDOREDUCTASE CATD-RELATED"/>
    <property type="match status" value="1"/>
</dbReference>
<reference evidence="9" key="1">
    <citation type="submission" date="2015-03" db="EMBL/GenBank/DDBJ databases">
        <title>Luteipulveratus halotolerans sp. nov., a novel actinobacterium (Dermacoccaceae) from Sarawak, Malaysia.</title>
        <authorList>
            <person name="Juboi H."/>
            <person name="Basik A."/>
            <person name="Shamsul S.S."/>
            <person name="Arnold P."/>
            <person name="Schmitt E.K."/>
            <person name="Sanglier J.-J."/>
            <person name="Yeo T."/>
        </authorList>
    </citation>
    <scope>NUCLEOTIDE SEQUENCE [LARGE SCALE GENOMIC DNA]</scope>
    <source>
        <strain evidence="9">C296001</strain>
    </source>
</reference>
<dbReference type="Proteomes" id="UP000037397">
    <property type="component" value="Unassembled WGS sequence"/>
</dbReference>
<evidence type="ECO:0000313" key="9">
    <source>
        <dbReference type="Proteomes" id="UP000037397"/>
    </source>
</evidence>
<feature type="transmembrane region" description="Helical" evidence="7">
    <location>
        <begin position="112"/>
        <end position="136"/>
    </location>
</feature>
<keyword evidence="3" id="KW-1003">Cell membrane</keyword>
<gene>
    <name evidence="8" type="ORF">VV01_17385</name>
</gene>
<evidence type="ECO:0000256" key="1">
    <source>
        <dbReference type="ARBA" id="ARBA00004651"/>
    </source>
</evidence>
<evidence type="ECO:0000256" key="4">
    <source>
        <dbReference type="ARBA" id="ARBA00022692"/>
    </source>
</evidence>
<accession>A0A0L6CLX1</accession>
<evidence type="ECO:0000256" key="6">
    <source>
        <dbReference type="ARBA" id="ARBA00023136"/>
    </source>
</evidence>
<keyword evidence="5 7" id="KW-1133">Transmembrane helix</keyword>
<evidence type="ECO:0000256" key="5">
    <source>
        <dbReference type="ARBA" id="ARBA00022989"/>
    </source>
</evidence>
<name>A0A0L6CLX1_9MICO</name>
<keyword evidence="6 7" id="KW-0472">Membrane</keyword>
<protein>
    <submittedName>
        <fullName evidence="8">Membrane protein</fullName>
    </submittedName>
</protein>
<evidence type="ECO:0000256" key="3">
    <source>
        <dbReference type="ARBA" id="ARBA00022475"/>
    </source>
</evidence>
<sequence>MRSFLTSVRTPAAVRDTGLLIGRALLGVVLIAHGLQKFNDLGLDGVEAMFEKSGVPLPALTAPAVAALEVGGGALLIAGLLTSLVSALVALDMLGAWWFVHKDGGLFVSEGGWELVAMIGAAAVALAAVGAGRFSIDHATSRLLRSSAV</sequence>
<dbReference type="PANTHER" id="PTHR33452:SF1">
    <property type="entry name" value="INNER MEMBRANE PROTEIN YPHA-RELATED"/>
    <property type="match status" value="1"/>
</dbReference>
<dbReference type="InterPro" id="IPR051907">
    <property type="entry name" value="DoxX-like_oxidoreductase"/>
</dbReference>
<evidence type="ECO:0000256" key="2">
    <source>
        <dbReference type="ARBA" id="ARBA00006679"/>
    </source>
</evidence>
<dbReference type="AlphaFoldDB" id="A0A0L6CLX1"/>
<comment type="similarity">
    <text evidence="2">Belongs to the DoxX family.</text>
</comment>
<comment type="caution">
    <text evidence="8">The sequence shown here is derived from an EMBL/GenBank/DDBJ whole genome shotgun (WGS) entry which is preliminary data.</text>
</comment>
<dbReference type="RefSeq" id="WP_050670989.1">
    <property type="nucleotide sequence ID" value="NZ_LAIR01000002.1"/>
</dbReference>
<evidence type="ECO:0000256" key="7">
    <source>
        <dbReference type="SAM" id="Phobius"/>
    </source>
</evidence>
<proteinExistence type="inferred from homology"/>
<dbReference type="GO" id="GO:0005886">
    <property type="term" value="C:plasma membrane"/>
    <property type="evidence" value="ECO:0007669"/>
    <property type="project" value="UniProtKB-SubCell"/>
</dbReference>